<keyword evidence="3" id="KW-1185">Reference proteome</keyword>
<evidence type="ECO:0000313" key="2">
    <source>
        <dbReference type="EnsemblMetazoa" id="XP_019861284.1"/>
    </source>
</evidence>
<organism evidence="2 3">
    <name type="scientific">Amphimedon queenslandica</name>
    <name type="common">Sponge</name>
    <dbReference type="NCBI Taxonomy" id="400682"/>
    <lineage>
        <taxon>Eukaryota</taxon>
        <taxon>Metazoa</taxon>
        <taxon>Porifera</taxon>
        <taxon>Demospongiae</taxon>
        <taxon>Heteroscleromorpha</taxon>
        <taxon>Haplosclerida</taxon>
        <taxon>Niphatidae</taxon>
        <taxon>Amphimedon</taxon>
    </lineage>
</organism>
<name>A0AAN0JW38_AMPQE</name>
<protein>
    <submittedName>
        <fullName evidence="2">Uncharacterized protein</fullName>
    </submittedName>
</protein>
<reference evidence="3" key="1">
    <citation type="journal article" date="2010" name="Nature">
        <title>The Amphimedon queenslandica genome and the evolution of animal complexity.</title>
        <authorList>
            <person name="Srivastava M."/>
            <person name="Simakov O."/>
            <person name="Chapman J."/>
            <person name="Fahey B."/>
            <person name="Gauthier M.E."/>
            <person name="Mitros T."/>
            <person name="Richards G.S."/>
            <person name="Conaco C."/>
            <person name="Dacre M."/>
            <person name="Hellsten U."/>
            <person name="Larroux C."/>
            <person name="Putnam N.H."/>
            <person name="Stanke M."/>
            <person name="Adamska M."/>
            <person name="Darling A."/>
            <person name="Degnan S.M."/>
            <person name="Oakley T.H."/>
            <person name="Plachetzki D.C."/>
            <person name="Zhai Y."/>
            <person name="Adamski M."/>
            <person name="Calcino A."/>
            <person name="Cummins S.F."/>
            <person name="Goodstein D.M."/>
            <person name="Harris C."/>
            <person name="Jackson D.J."/>
            <person name="Leys S.P."/>
            <person name="Shu S."/>
            <person name="Woodcroft B.J."/>
            <person name="Vervoort M."/>
            <person name="Kosik K.S."/>
            <person name="Manning G."/>
            <person name="Degnan B.M."/>
            <person name="Rokhsar D.S."/>
        </authorList>
    </citation>
    <scope>NUCLEOTIDE SEQUENCE [LARGE SCALE GENOMIC DNA]</scope>
</reference>
<sequence>MLRPVLLCIVLLHCFNISSANDEESSSCQAAATLSCEDIKNYWPESSSGYYNIIGKGNERRYMYCDMKELELAQACGSGKGWTRLAYLDMSNATQNCPSGFGLYQSGGVRACGKPSLFNGCVSVQFPSNGISYSQICGRVTGYVFGSINALFTDVVTDAEGVTISRGPSQQHVWTLIAGHSESTNSSYSCPCNTGSSVSVPDSIGYVFGSINALFTDVVTNAEGVTISHGPSQQHVWTLIAGHSESTNSSYSCPCNTGSSVSVPASIGNNYFCESGNPYSSNPSQILYTSDPLWDGQGCGGAEGPCCNVP</sequence>
<keyword evidence="1" id="KW-0732">Signal</keyword>
<evidence type="ECO:0000313" key="3">
    <source>
        <dbReference type="Proteomes" id="UP000007879"/>
    </source>
</evidence>
<proteinExistence type="predicted"/>
<feature type="chain" id="PRO_5043037227" evidence="1">
    <location>
        <begin position="21"/>
        <end position="310"/>
    </location>
</feature>
<reference evidence="2" key="2">
    <citation type="submission" date="2024-06" db="UniProtKB">
        <authorList>
            <consortium name="EnsemblMetazoa"/>
        </authorList>
    </citation>
    <scope>IDENTIFICATION</scope>
</reference>
<feature type="signal peptide" evidence="1">
    <location>
        <begin position="1"/>
        <end position="20"/>
    </location>
</feature>
<dbReference type="GeneID" id="109589678"/>
<accession>A0AAN0JW38</accession>
<dbReference type="Proteomes" id="UP000007879">
    <property type="component" value="Unassembled WGS sequence"/>
</dbReference>
<evidence type="ECO:0000256" key="1">
    <source>
        <dbReference type="SAM" id="SignalP"/>
    </source>
</evidence>
<dbReference type="RefSeq" id="XP_019861284.1">
    <property type="nucleotide sequence ID" value="XM_020005725.1"/>
</dbReference>
<dbReference type="KEGG" id="aqu:109589678"/>
<dbReference type="EnsemblMetazoa" id="XM_020005725.1">
    <property type="protein sequence ID" value="XP_019861284.1"/>
    <property type="gene ID" value="LOC109589678"/>
</dbReference>
<dbReference type="AlphaFoldDB" id="A0AAN0JW38"/>